<reference evidence="3" key="1">
    <citation type="submission" date="2016-06" db="EMBL/GenBank/DDBJ databases">
        <authorList>
            <person name="Varghese N."/>
            <person name="Submissions Spin"/>
        </authorList>
    </citation>
    <scope>NUCLEOTIDE SEQUENCE [LARGE SCALE GENOMIC DNA]</scope>
    <source>
        <strain evidence="3">DSM 44830</strain>
    </source>
</reference>
<dbReference type="SUPFAM" id="SSF54593">
    <property type="entry name" value="Glyoxalase/Bleomycin resistance protein/Dihydroxybiphenyl dioxygenase"/>
    <property type="match status" value="1"/>
</dbReference>
<dbReference type="STRING" id="262898.GA0070564_11351"/>
<dbReference type="InterPro" id="IPR041581">
    <property type="entry name" value="Glyoxalase_6"/>
</dbReference>
<dbReference type="PANTHER" id="PTHR35908">
    <property type="entry name" value="HYPOTHETICAL FUSION PROTEIN"/>
    <property type="match status" value="1"/>
</dbReference>
<evidence type="ECO:0000313" key="3">
    <source>
        <dbReference type="Proteomes" id="UP000199504"/>
    </source>
</evidence>
<dbReference type="InterPro" id="IPR029068">
    <property type="entry name" value="Glyas_Bleomycin-R_OHBP_Dase"/>
</dbReference>
<dbReference type="Pfam" id="PF18029">
    <property type="entry name" value="Glyoxalase_6"/>
    <property type="match status" value="1"/>
</dbReference>
<dbReference type="PANTHER" id="PTHR35908:SF1">
    <property type="entry name" value="CONSERVED PROTEIN"/>
    <property type="match status" value="1"/>
</dbReference>
<feature type="domain" description="Glyoxalase-like" evidence="1">
    <location>
        <begin position="4"/>
        <end position="147"/>
    </location>
</feature>
<protein>
    <submittedName>
        <fullName evidence="2">Glyoxalase-like domain-containing protein</fullName>
    </submittedName>
</protein>
<sequence>MEWQLVIDCREPSRLVAFWAQALRYRPQPAPDGHPTWREWYLAHGVPAEELGEGDCADRLEDPTGAGPRLWFQPVPEVKSLKNRLHIDLKVGGGRGVPLAERRERVDAEVDRLVPLGAAVLGAMDDPENGHYAVQLTDPEGNEFCVV</sequence>
<dbReference type="EMBL" id="FMCX01000013">
    <property type="protein sequence ID" value="SCF46321.1"/>
    <property type="molecule type" value="Genomic_DNA"/>
</dbReference>
<proteinExistence type="predicted"/>
<dbReference type="OrthoDB" id="3212826at2"/>
<gene>
    <name evidence="2" type="ORF">GA0070564_11351</name>
</gene>
<accession>A0A1C5AML5</accession>
<dbReference type="Proteomes" id="UP000199504">
    <property type="component" value="Unassembled WGS sequence"/>
</dbReference>
<evidence type="ECO:0000313" key="2">
    <source>
        <dbReference type="EMBL" id="SCF46321.1"/>
    </source>
</evidence>
<dbReference type="RefSeq" id="WP_091615683.1">
    <property type="nucleotide sequence ID" value="NZ_FMCX01000013.1"/>
</dbReference>
<dbReference type="Gene3D" id="3.10.180.10">
    <property type="entry name" value="2,3-Dihydroxybiphenyl 1,2-Dioxygenase, domain 1"/>
    <property type="match status" value="1"/>
</dbReference>
<keyword evidence="3" id="KW-1185">Reference proteome</keyword>
<evidence type="ECO:0000259" key="1">
    <source>
        <dbReference type="Pfam" id="PF18029"/>
    </source>
</evidence>
<dbReference type="AlphaFoldDB" id="A0A1C5AML5"/>
<organism evidence="2 3">
    <name type="scientific">Micromonospora mirobrigensis</name>
    <dbReference type="NCBI Taxonomy" id="262898"/>
    <lineage>
        <taxon>Bacteria</taxon>
        <taxon>Bacillati</taxon>
        <taxon>Actinomycetota</taxon>
        <taxon>Actinomycetes</taxon>
        <taxon>Micromonosporales</taxon>
        <taxon>Micromonosporaceae</taxon>
        <taxon>Micromonospora</taxon>
    </lineage>
</organism>
<name>A0A1C5AML5_9ACTN</name>